<dbReference type="eggNOG" id="ENOG502ZNWG">
    <property type="taxonomic scope" value="Bacteria"/>
</dbReference>
<dbReference type="TCDB" id="9.B.190.1.2">
    <property type="family name" value="the putative beta barrel porin-8 (bbp8) family"/>
</dbReference>
<evidence type="ECO:0000313" key="4">
    <source>
        <dbReference type="Proteomes" id="UP000183868"/>
    </source>
</evidence>
<sequence length="538" mass="63117" precursor="true">MTRIKIFLILITILGVITAQEVEIKTFKIKYISASHIYLQGGEKDGLAVGDELIVYNGSEKIGRIKIEFVSRYSASASVLEKQRDFKIGDIAKLVKEEKTAETAISSQKTDSLISERKMPPYQRKRTAPRALKTKIDGYVSGQYYYFKDLGARKLNFSQPTMRLRLKIKNLWNRHYNFELRFRSRYNLRDKSFSANVPKSEWQNRLYEFTFDYNAPGAFLTYKLGRIISNAFSGVGYIDGALANLKLTNDFYFGLFAGTQPDWRTSNFQTEIQKYGGYLKFERGKFGSKKINVTLAGVGEYHGGTVSREFMYFQVSYYHGRRWNIYHNVEIDVNRYWRKERAKESLSLTGFYLNANYRITSSISASLSYDNRKNYYTYELRTLADSLFDDAFRHGLRANVYFKIFKDYQISLNFGLREKSTDANFSYSYGLNVTRRNFFSKYNRMSFRFSGFDNIFATGFSPNATFSRYLRGGHYLTFSYGNYYYQIKNINDNKLNHWIRILGQIELPARFYINSTYEYDWGSDVKGHRLLFELGYRF</sequence>
<organism evidence="2 3">
    <name type="scientific">Caldithrix abyssi DSM 13497</name>
    <dbReference type="NCBI Taxonomy" id="880073"/>
    <lineage>
        <taxon>Bacteria</taxon>
        <taxon>Pseudomonadati</taxon>
        <taxon>Calditrichota</taxon>
        <taxon>Calditrichia</taxon>
        <taxon>Calditrichales</taxon>
        <taxon>Calditrichaceae</taxon>
        <taxon>Caldithrix</taxon>
    </lineage>
</organism>
<dbReference type="KEGG" id="caby:Cabys_2233"/>
<proteinExistence type="predicted"/>
<name>H1XVN5_CALAY</name>
<dbReference type="STRING" id="880073.Cabys_2233"/>
<dbReference type="HOGENOM" id="CLU_502296_0_0_0"/>
<reference evidence="2 3" key="1">
    <citation type="submission" date="2011-09" db="EMBL/GenBank/DDBJ databases">
        <title>The permanent draft genome of Caldithrix abyssi DSM 13497.</title>
        <authorList>
            <consortium name="US DOE Joint Genome Institute (JGI-PGF)"/>
            <person name="Lucas S."/>
            <person name="Han J."/>
            <person name="Lapidus A."/>
            <person name="Bruce D."/>
            <person name="Goodwin L."/>
            <person name="Pitluck S."/>
            <person name="Peters L."/>
            <person name="Kyrpides N."/>
            <person name="Mavromatis K."/>
            <person name="Ivanova N."/>
            <person name="Mikhailova N."/>
            <person name="Chertkov O."/>
            <person name="Detter J.C."/>
            <person name="Tapia R."/>
            <person name="Han C."/>
            <person name="Land M."/>
            <person name="Hauser L."/>
            <person name="Markowitz V."/>
            <person name="Cheng J.-F."/>
            <person name="Hugenholtz P."/>
            <person name="Woyke T."/>
            <person name="Wu D."/>
            <person name="Spring S."/>
            <person name="Brambilla E."/>
            <person name="Klenk H.-P."/>
            <person name="Eisen J.A."/>
        </authorList>
    </citation>
    <scope>NUCLEOTIDE SEQUENCE [LARGE SCALE GENOMIC DNA]</scope>
    <source>
        <strain evidence="2 3">DSM 13497</strain>
    </source>
</reference>
<dbReference type="AlphaFoldDB" id="H1XVN5"/>
<evidence type="ECO:0000313" key="2">
    <source>
        <dbReference type="EMBL" id="EHO42935.1"/>
    </source>
</evidence>
<dbReference type="Proteomes" id="UP000004671">
    <property type="component" value="Chromosome"/>
</dbReference>
<accession>H1XVN5</accession>
<evidence type="ECO:0000313" key="1">
    <source>
        <dbReference type="EMBL" id="APF18982.1"/>
    </source>
</evidence>
<keyword evidence="3" id="KW-1185">Reference proteome</keyword>
<dbReference type="OrthoDB" id="1112098at2"/>
<protein>
    <submittedName>
        <fullName evidence="2">Uncharacterized protein</fullName>
    </submittedName>
</protein>
<dbReference type="EMBL" id="CM001402">
    <property type="protein sequence ID" value="EHO42935.1"/>
    <property type="molecule type" value="Genomic_DNA"/>
</dbReference>
<dbReference type="PaxDb" id="880073-Calab_3331"/>
<evidence type="ECO:0000313" key="3">
    <source>
        <dbReference type="Proteomes" id="UP000004671"/>
    </source>
</evidence>
<gene>
    <name evidence="1" type="ORF">Cabys_2233</name>
    <name evidence="2" type="ORF">Calab_3331</name>
</gene>
<dbReference type="Proteomes" id="UP000183868">
    <property type="component" value="Chromosome"/>
</dbReference>
<dbReference type="EMBL" id="CP018099">
    <property type="protein sequence ID" value="APF18982.1"/>
    <property type="molecule type" value="Genomic_DNA"/>
</dbReference>
<dbReference type="RefSeq" id="WP_006930355.1">
    <property type="nucleotide sequence ID" value="NZ_CM001402.1"/>
</dbReference>
<reference evidence="1 4" key="2">
    <citation type="submission" date="2016-11" db="EMBL/GenBank/DDBJ databases">
        <title>Genomic analysis of Caldithrix abyssi and proposal of a novel bacterial phylum Caldithrichaeota.</title>
        <authorList>
            <person name="Kublanov I."/>
            <person name="Sigalova O."/>
            <person name="Gavrilov S."/>
            <person name="Lebedinsky A."/>
            <person name="Ivanova N."/>
            <person name="Daum C."/>
            <person name="Reddy T."/>
            <person name="Klenk H.P."/>
            <person name="Goker M."/>
            <person name="Reva O."/>
            <person name="Miroshnichenko M."/>
            <person name="Kyprides N."/>
            <person name="Woyke T."/>
            <person name="Gelfand M."/>
        </authorList>
    </citation>
    <scope>NUCLEOTIDE SEQUENCE [LARGE SCALE GENOMIC DNA]</scope>
    <source>
        <strain evidence="1 4">LF13</strain>
    </source>
</reference>
<dbReference type="InParanoid" id="H1XVN5"/>